<keyword evidence="5" id="KW-1185">Reference proteome</keyword>
<dbReference type="EMBL" id="BOMP01000033">
    <property type="protein sequence ID" value="GIE39333.1"/>
    <property type="molecule type" value="Genomic_DNA"/>
</dbReference>
<dbReference type="Gene3D" id="1.10.10.10">
    <property type="entry name" value="Winged helix-like DNA-binding domain superfamily/Winged helix DNA-binding domain"/>
    <property type="match status" value="1"/>
</dbReference>
<dbReference type="Proteomes" id="UP000631312">
    <property type="component" value="Unassembled WGS sequence"/>
</dbReference>
<dbReference type="PROSITE" id="PS50995">
    <property type="entry name" value="HTH_MARR_2"/>
    <property type="match status" value="1"/>
</dbReference>
<keyword evidence="3" id="KW-0238">DNA-binding</keyword>
<dbReference type="Pfam" id="PF12802">
    <property type="entry name" value="MarR_2"/>
    <property type="match status" value="1"/>
</dbReference>
<proteinExistence type="predicted"/>
<evidence type="ECO:0000313" key="5">
    <source>
        <dbReference type="Proteomes" id="UP000631312"/>
    </source>
</evidence>
<gene>
    <name evidence="2" type="ORF">Alo02nite_22310</name>
    <name evidence="3" type="ORF">BJ964_001261</name>
</gene>
<protein>
    <submittedName>
        <fullName evidence="2 3">MarR family transcriptional regulator</fullName>
    </submittedName>
</protein>
<reference evidence="2 5" key="2">
    <citation type="submission" date="2021-01" db="EMBL/GenBank/DDBJ databases">
        <title>Whole genome shotgun sequence of Actinoplanes lobatus NBRC 12513.</title>
        <authorList>
            <person name="Komaki H."/>
            <person name="Tamura T."/>
        </authorList>
    </citation>
    <scope>NUCLEOTIDE SEQUENCE [LARGE SCALE GENOMIC DNA]</scope>
    <source>
        <strain evidence="2 5">NBRC 12513</strain>
    </source>
</reference>
<dbReference type="PANTHER" id="PTHR33164:SF99">
    <property type="entry name" value="MARR FAMILY REGULATORY PROTEIN"/>
    <property type="match status" value="1"/>
</dbReference>
<dbReference type="InterPro" id="IPR039422">
    <property type="entry name" value="MarR/SlyA-like"/>
</dbReference>
<dbReference type="SMART" id="SM00347">
    <property type="entry name" value="HTH_MARR"/>
    <property type="match status" value="1"/>
</dbReference>
<dbReference type="EMBL" id="JACHNC010000001">
    <property type="protein sequence ID" value="MBB4747100.1"/>
    <property type="molecule type" value="Genomic_DNA"/>
</dbReference>
<dbReference type="RefSeq" id="WP_188119797.1">
    <property type="nucleotide sequence ID" value="NZ_BOMP01000033.1"/>
</dbReference>
<dbReference type="GO" id="GO:0003700">
    <property type="term" value="F:DNA-binding transcription factor activity"/>
    <property type="evidence" value="ECO:0007669"/>
    <property type="project" value="InterPro"/>
</dbReference>
<evidence type="ECO:0000313" key="4">
    <source>
        <dbReference type="Proteomes" id="UP000590511"/>
    </source>
</evidence>
<feature type="domain" description="HTH marR-type" evidence="1">
    <location>
        <begin position="13"/>
        <end position="149"/>
    </location>
</feature>
<dbReference type="InterPro" id="IPR036390">
    <property type="entry name" value="WH_DNA-bd_sf"/>
</dbReference>
<comment type="caution">
    <text evidence="3">The sequence shown here is derived from an EMBL/GenBank/DDBJ whole genome shotgun (WGS) entry which is preliminary data.</text>
</comment>
<dbReference type="InterPro" id="IPR000835">
    <property type="entry name" value="HTH_MarR-typ"/>
</dbReference>
<name>A0A7W7HAN1_9ACTN</name>
<reference evidence="3 4" key="1">
    <citation type="submission" date="2020-08" db="EMBL/GenBank/DDBJ databases">
        <title>Sequencing the genomes of 1000 actinobacteria strains.</title>
        <authorList>
            <person name="Klenk H.-P."/>
        </authorList>
    </citation>
    <scope>NUCLEOTIDE SEQUENCE [LARGE SCALE GENOMIC DNA]</scope>
    <source>
        <strain evidence="3 4">DSM 43150</strain>
    </source>
</reference>
<dbReference type="AlphaFoldDB" id="A0A7W7HAN1"/>
<dbReference type="InterPro" id="IPR036388">
    <property type="entry name" value="WH-like_DNA-bd_sf"/>
</dbReference>
<dbReference type="Proteomes" id="UP000590511">
    <property type="component" value="Unassembled WGS sequence"/>
</dbReference>
<dbReference type="GO" id="GO:0006950">
    <property type="term" value="P:response to stress"/>
    <property type="evidence" value="ECO:0007669"/>
    <property type="project" value="TreeGrafter"/>
</dbReference>
<sequence length="162" mass="17713">MSPTGPVPLSPDEEAVMRALGRFLLVMPRALDADLMHEQRMSASEYAVLRHLSETPGQLMRMSELATACDMSLSGMTRLAAKLESLGHLRRIRCQEDARGANAVLTEKGLARLREAWPTHLASVRRHIFDHLGDLDLKALAAAFQAMAEPDGSASLRGQNAL</sequence>
<evidence type="ECO:0000313" key="2">
    <source>
        <dbReference type="EMBL" id="GIE39333.1"/>
    </source>
</evidence>
<accession>A0A7W7HAN1</accession>
<evidence type="ECO:0000259" key="1">
    <source>
        <dbReference type="PROSITE" id="PS50995"/>
    </source>
</evidence>
<dbReference type="GO" id="GO:0003677">
    <property type="term" value="F:DNA binding"/>
    <property type="evidence" value="ECO:0007669"/>
    <property type="project" value="UniProtKB-KW"/>
</dbReference>
<dbReference type="PANTHER" id="PTHR33164">
    <property type="entry name" value="TRANSCRIPTIONAL REGULATOR, MARR FAMILY"/>
    <property type="match status" value="1"/>
</dbReference>
<evidence type="ECO:0000313" key="3">
    <source>
        <dbReference type="EMBL" id="MBB4747100.1"/>
    </source>
</evidence>
<organism evidence="3 4">
    <name type="scientific">Actinoplanes lobatus</name>
    <dbReference type="NCBI Taxonomy" id="113568"/>
    <lineage>
        <taxon>Bacteria</taxon>
        <taxon>Bacillati</taxon>
        <taxon>Actinomycetota</taxon>
        <taxon>Actinomycetes</taxon>
        <taxon>Micromonosporales</taxon>
        <taxon>Micromonosporaceae</taxon>
        <taxon>Actinoplanes</taxon>
    </lineage>
</organism>
<dbReference type="SUPFAM" id="SSF46785">
    <property type="entry name" value="Winged helix' DNA-binding domain"/>
    <property type="match status" value="1"/>
</dbReference>